<keyword evidence="4" id="KW-0804">Transcription</keyword>
<evidence type="ECO:0000313" key="8">
    <source>
        <dbReference type="Proteomes" id="UP000314616"/>
    </source>
</evidence>
<dbReference type="Proteomes" id="UP000314616">
    <property type="component" value="Chromosome"/>
</dbReference>
<proteinExistence type="inferred from homology"/>
<evidence type="ECO:0000256" key="2">
    <source>
        <dbReference type="ARBA" id="ARBA00023015"/>
    </source>
</evidence>
<gene>
    <name evidence="7" type="ORF">FE374_17500</name>
</gene>
<dbReference type="SUPFAM" id="SSF53850">
    <property type="entry name" value="Periplasmic binding protein-like II"/>
    <property type="match status" value="1"/>
</dbReference>
<evidence type="ECO:0000256" key="1">
    <source>
        <dbReference type="ARBA" id="ARBA00009437"/>
    </source>
</evidence>
<dbReference type="Gene3D" id="3.40.190.10">
    <property type="entry name" value="Periplasmic binding protein-like II"/>
    <property type="match status" value="2"/>
</dbReference>
<evidence type="ECO:0000313" key="7">
    <source>
        <dbReference type="EMBL" id="QDC26167.1"/>
    </source>
</evidence>
<comment type="similarity">
    <text evidence="1">Belongs to the LysR transcriptional regulatory family.</text>
</comment>
<evidence type="ECO:0000256" key="4">
    <source>
        <dbReference type="ARBA" id="ARBA00023163"/>
    </source>
</evidence>
<evidence type="ECO:0000259" key="6">
    <source>
        <dbReference type="Pfam" id="PF03466"/>
    </source>
</evidence>
<dbReference type="AlphaFoldDB" id="A0A5B8C7U7"/>
<dbReference type="CDD" id="cd08414">
    <property type="entry name" value="PBP2_LTTR_aromatics_like"/>
    <property type="match status" value="1"/>
</dbReference>
<dbReference type="Pfam" id="PF03466">
    <property type="entry name" value="LysR_substrate"/>
    <property type="match status" value="1"/>
</dbReference>
<organism evidence="7 8">
    <name type="scientific">Georgenia yuyongxinii</name>
    <dbReference type="NCBI Taxonomy" id="2589797"/>
    <lineage>
        <taxon>Bacteria</taxon>
        <taxon>Bacillati</taxon>
        <taxon>Actinomycetota</taxon>
        <taxon>Actinomycetes</taxon>
        <taxon>Micrococcales</taxon>
        <taxon>Bogoriellaceae</taxon>
        <taxon>Georgenia</taxon>
    </lineage>
</organism>
<feature type="region of interest" description="Disordered" evidence="5">
    <location>
        <begin position="194"/>
        <end position="249"/>
    </location>
</feature>
<dbReference type="GO" id="GO:0032993">
    <property type="term" value="C:protein-DNA complex"/>
    <property type="evidence" value="ECO:0007669"/>
    <property type="project" value="TreeGrafter"/>
</dbReference>
<keyword evidence="3" id="KW-0238">DNA-binding</keyword>
<dbReference type="InterPro" id="IPR005119">
    <property type="entry name" value="LysR_subst-bd"/>
</dbReference>
<evidence type="ECO:0000256" key="3">
    <source>
        <dbReference type="ARBA" id="ARBA00023125"/>
    </source>
</evidence>
<dbReference type="OrthoDB" id="3636008at2"/>
<feature type="compositionally biased region" description="Basic and acidic residues" evidence="5">
    <location>
        <begin position="218"/>
        <end position="233"/>
    </location>
</feature>
<protein>
    <submittedName>
        <fullName evidence="7">LysR family transcriptional regulator</fullName>
    </submittedName>
</protein>
<dbReference type="PANTHER" id="PTHR30346">
    <property type="entry name" value="TRANSCRIPTIONAL DUAL REGULATOR HCAR-RELATED"/>
    <property type="match status" value="1"/>
</dbReference>
<dbReference type="GO" id="GO:0003700">
    <property type="term" value="F:DNA-binding transcription factor activity"/>
    <property type="evidence" value="ECO:0007669"/>
    <property type="project" value="TreeGrafter"/>
</dbReference>
<feature type="domain" description="LysR substrate-binding" evidence="6">
    <location>
        <begin position="25"/>
        <end position="193"/>
    </location>
</feature>
<dbReference type="PANTHER" id="PTHR30346:SF0">
    <property type="entry name" value="HCA OPERON TRANSCRIPTIONAL ACTIVATOR HCAR"/>
    <property type="match status" value="1"/>
</dbReference>
<evidence type="ECO:0000256" key="5">
    <source>
        <dbReference type="SAM" id="MobiDB-lite"/>
    </source>
</evidence>
<accession>A0A5B8C7U7</accession>
<sequence>MSEPFRIGYAPGVIPDKWSRIWAERLPGSPLEADPVDDGVRALHTGAADMCFVRLPVERDGLHVIPLYTEVPVVVVAKDHPVAVFEEVAVADLADEHLLQDPDDVPAWREVAIELREGSRADVPAMSIKQAIEVVAAGAGIVIVPMSVARLHHRKDVVHRPVSDVEGAQVALAWLVDNEDPRVETFVGIVRGRTARSSRGGDDGGSRESSGSSGTNGRGDRRTAGRAASDRRPASRGRKSPRRGPGGHR</sequence>
<dbReference type="GO" id="GO:0003677">
    <property type="term" value="F:DNA binding"/>
    <property type="evidence" value="ECO:0007669"/>
    <property type="project" value="UniProtKB-KW"/>
</dbReference>
<reference evidence="7 8" key="1">
    <citation type="submission" date="2019-05" db="EMBL/GenBank/DDBJ databases">
        <title>Georgenia *** sp. nov., and Georgenia *** sp. nov., isolated from the intestinal contents of plateau pika (Ochotona curzoniae) in the Qinghai-Tibet plateau of China.</title>
        <authorList>
            <person name="Tian Z."/>
        </authorList>
    </citation>
    <scope>NUCLEOTIDE SEQUENCE [LARGE SCALE GENOMIC DNA]</scope>
    <source>
        <strain evidence="7 8">Z443</strain>
    </source>
</reference>
<feature type="compositionally biased region" description="Basic residues" evidence="5">
    <location>
        <begin position="234"/>
        <end position="249"/>
    </location>
</feature>
<keyword evidence="2" id="KW-0805">Transcription regulation</keyword>
<name>A0A5B8C7U7_9MICO</name>
<dbReference type="RefSeq" id="WP_139930636.1">
    <property type="nucleotide sequence ID" value="NZ_CP040915.1"/>
</dbReference>
<dbReference type="EMBL" id="CP040915">
    <property type="protein sequence ID" value="QDC26167.1"/>
    <property type="molecule type" value="Genomic_DNA"/>
</dbReference>
<dbReference type="KEGG" id="gyu:FE374_17500"/>